<keyword evidence="1" id="KW-0812">Transmembrane</keyword>
<evidence type="ECO:0008006" key="4">
    <source>
        <dbReference type="Google" id="ProtNLM"/>
    </source>
</evidence>
<dbReference type="RefSeq" id="WP_281874006.1">
    <property type="nucleotide sequence ID" value="NZ_AP026978.1"/>
</dbReference>
<accession>A0ABM8D109</accession>
<name>A0ABM8D109_9NOCA</name>
<sequence>MPISTKILILAGFVLLAIITGYATGHLAHADGATVPAAIRAGAIGFGSTLTLLLALLTACALL</sequence>
<evidence type="ECO:0000313" key="3">
    <source>
        <dbReference type="Proteomes" id="UP001317870"/>
    </source>
</evidence>
<dbReference type="Proteomes" id="UP001317870">
    <property type="component" value="Chromosome"/>
</dbReference>
<protein>
    <recommendedName>
        <fullName evidence="4">DUF2613 family protein</fullName>
    </recommendedName>
</protein>
<keyword evidence="1" id="KW-1133">Transmembrane helix</keyword>
<feature type="transmembrane region" description="Helical" evidence="1">
    <location>
        <begin position="40"/>
        <end position="62"/>
    </location>
</feature>
<reference evidence="2 3" key="1">
    <citation type="submission" date="2022-11" db="EMBL/GenBank/DDBJ databases">
        <title>Genome Sequencing of Nocardia sp. ON39_IFM12276 and assembly.</title>
        <authorList>
            <person name="Shimojima M."/>
            <person name="Toyokawa M."/>
            <person name="Uesaka K."/>
        </authorList>
    </citation>
    <scope>NUCLEOTIDE SEQUENCE [LARGE SCALE GENOMIC DNA]</scope>
    <source>
        <strain evidence="2 3">IFM 12276</strain>
    </source>
</reference>
<keyword evidence="3" id="KW-1185">Reference proteome</keyword>
<organism evidence="2 3">
    <name type="scientific">Nocardia sputorum</name>
    <dbReference type="NCBI Taxonomy" id="2984338"/>
    <lineage>
        <taxon>Bacteria</taxon>
        <taxon>Bacillati</taxon>
        <taxon>Actinomycetota</taxon>
        <taxon>Actinomycetes</taxon>
        <taxon>Mycobacteriales</taxon>
        <taxon>Nocardiaceae</taxon>
        <taxon>Nocardia</taxon>
    </lineage>
</organism>
<gene>
    <name evidence="2" type="ORF">IFM12276_40470</name>
</gene>
<dbReference type="EMBL" id="AP026978">
    <property type="protein sequence ID" value="BDU01019.1"/>
    <property type="molecule type" value="Genomic_DNA"/>
</dbReference>
<evidence type="ECO:0000313" key="2">
    <source>
        <dbReference type="EMBL" id="BDU01019.1"/>
    </source>
</evidence>
<keyword evidence="1" id="KW-0472">Membrane</keyword>
<proteinExistence type="predicted"/>
<evidence type="ECO:0000256" key="1">
    <source>
        <dbReference type="SAM" id="Phobius"/>
    </source>
</evidence>